<feature type="domain" description="N-acetyltransferase" evidence="1">
    <location>
        <begin position="184"/>
        <end position="328"/>
    </location>
</feature>
<dbReference type="Gene3D" id="3.40.630.30">
    <property type="match status" value="1"/>
</dbReference>
<accession>A0A5C3L0L5</accession>
<proteinExistence type="predicted"/>
<reference evidence="2 3" key="1">
    <citation type="journal article" date="2019" name="Nat. Ecol. Evol.">
        <title>Megaphylogeny resolves global patterns of mushroom evolution.</title>
        <authorList>
            <person name="Varga T."/>
            <person name="Krizsan K."/>
            <person name="Foldi C."/>
            <person name="Dima B."/>
            <person name="Sanchez-Garcia M."/>
            <person name="Sanchez-Ramirez S."/>
            <person name="Szollosi G.J."/>
            <person name="Szarkandi J.G."/>
            <person name="Papp V."/>
            <person name="Albert L."/>
            <person name="Andreopoulos W."/>
            <person name="Angelini C."/>
            <person name="Antonin V."/>
            <person name="Barry K.W."/>
            <person name="Bougher N.L."/>
            <person name="Buchanan P."/>
            <person name="Buyck B."/>
            <person name="Bense V."/>
            <person name="Catcheside P."/>
            <person name="Chovatia M."/>
            <person name="Cooper J."/>
            <person name="Damon W."/>
            <person name="Desjardin D."/>
            <person name="Finy P."/>
            <person name="Geml J."/>
            <person name="Haridas S."/>
            <person name="Hughes K."/>
            <person name="Justo A."/>
            <person name="Karasinski D."/>
            <person name="Kautmanova I."/>
            <person name="Kiss B."/>
            <person name="Kocsube S."/>
            <person name="Kotiranta H."/>
            <person name="LaButti K.M."/>
            <person name="Lechner B.E."/>
            <person name="Liimatainen K."/>
            <person name="Lipzen A."/>
            <person name="Lukacs Z."/>
            <person name="Mihaltcheva S."/>
            <person name="Morgado L.N."/>
            <person name="Niskanen T."/>
            <person name="Noordeloos M.E."/>
            <person name="Ohm R.A."/>
            <person name="Ortiz-Santana B."/>
            <person name="Ovrebo C."/>
            <person name="Racz N."/>
            <person name="Riley R."/>
            <person name="Savchenko A."/>
            <person name="Shiryaev A."/>
            <person name="Soop K."/>
            <person name="Spirin V."/>
            <person name="Szebenyi C."/>
            <person name="Tomsovsky M."/>
            <person name="Tulloss R.E."/>
            <person name="Uehling J."/>
            <person name="Grigoriev I.V."/>
            <person name="Vagvolgyi C."/>
            <person name="Papp T."/>
            <person name="Martin F.M."/>
            <person name="Miettinen O."/>
            <person name="Hibbett D.S."/>
            <person name="Nagy L.G."/>
        </authorList>
    </citation>
    <scope>NUCLEOTIDE SEQUENCE [LARGE SCALE GENOMIC DNA]</scope>
    <source>
        <strain evidence="2 3">CBS 121175</strain>
    </source>
</reference>
<dbReference type="AlphaFoldDB" id="A0A5C3L0L5"/>
<dbReference type="InterPro" id="IPR000182">
    <property type="entry name" value="GNAT_dom"/>
</dbReference>
<dbReference type="OrthoDB" id="5372118at2759"/>
<evidence type="ECO:0000313" key="2">
    <source>
        <dbReference type="EMBL" id="TFK26337.1"/>
    </source>
</evidence>
<organism evidence="2 3">
    <name type="scientific">Coprinopsis marcescibilis</name>
    <name type="common">Agaric fungus</name>
    <name type="synonym">Psathyrella marcescibilis</name>
    <dbReference type="NCBI Taxonomy" id="230819"/>
    <lineage>
        <taxon>Eukaryota</taxon>
        <taxon>Fungi</taxon>
        <taxon>Dikarya</taxon>
        <taxon>Basidiomycota</taxon>
        <taxon>Agaricomycotina</taxon>
        <taxon>Agaricomycetes</taxon>
        <taxon>Agaricomycetidae</taxon>
        <taxon>Agaricales</taxon>
        <taxon>Agaricineae</taxon>
        <taxon>Psathyrellaceae</taxon>
        <taxon>Coprinopsis</taxon>
    </lineage>
</organism>
<gene>
    <name evidence="2" type="ORF">FA15DRAFT_588787</name>
</gene>
<dbReference type="SUPFAM" id="SSF55729">
    <property type="entry name" value="Acyl-CoA N-acyltransferases (Nat)"/>
    <property type="match status" value="1"/>
</dbReference>
<name>A0A5C3L0L5_COPMA</name>
<evidence type="ECO:0000259" key="1">
    <source>
        <dbReference type="PROSITE" id="PS51186"/>
    </source>
</evidence>
<dbReference type="InterPro" id="IPR013653">
    <property type="entry name" value="GCN5-like_dom"/>
</dbReference>
<sequence>MPVATKISGPSQLTFECFTSASQVPEVVIAGLHACGPKANIILPLLLKCRSGQQNDSENTWFVVYSNQDRTQVLYVASCTASGVAEYPLFIVTTMSYESLVADVVEWDMEFFCKELLSCAQRERVYSVFAVDRVATAFTKEWVKLTGIEAYRKPYYDCTMSFCSAKDLKPRRQKTILDANNLQSEIGLGNKNDIPAIADLCELFAEESVKQEATLLQEQGAVWVHRIRKADSPHWEIASIAACSRNTADIATITKVYTNPKWRRLGCAERLTRDVCKQLFNSGKSQVALFVGNSNPASIVYDRVGFRGLQERSQRIEGVDRYLEIGFDRRVVCSGHW</sequence>
<evidence type="ECO:0000313" key="3">
    <source>
        <dbReference type="Proteomes" id="UP000307440"/>
    </source>
</evidence>
<dbReference type="Pfam" id="PF08445">
    <property type="entry name" value="FR47"/>
    <property type="match status" value="1"/>
</dbReference>
<protein>
    <recommendedName>
        <fullName evidence="1">N-acetyltransferase domain-containing protein</fullName>
    </recommendedName>
</protein>
<dbReference type="PROSITE" id="PS51186">
    <property type="entry name" value="GNAT"/>
    <property type="match status" value="1"/>
</dbReference>
<dbReference type="GO" id="GO:0016747">
    <property type="term" value="F:acyltransferase activity, transferring groups other than amino-acyl groups"/>
    <property type="evidence" value="ECO:0007669"/>
    <property type="project" value="InterPro"/>
</dbReference>
<dbReference type="Proteomes" id="UP000307440">
    <property type="component" value="Unassembled WGS sequence"/>
</dbReference>
<dbReference type="InterPro" id="IPR016181">
    <property type="entry name" value="Acyl_CoA_acyltransferase"/>
</dbReference>
<dbReference type="EMBL" id="ML210176">
    <property type="protein sequence ID" value="TFK26337.1"/>
    <property type="molecule type" value="Genomic_DNA"/>
</dbReference>
<keyword evidence="3" id="KW-1185">Reference proteome</keyword>